<reference evidence="3" key="2">
    <citation type="submission" date="2020-10" db="UniProtKB">
        <authorList>
            <consortium name="WormBaseParasite"/>
        </authorList>
    </citation>
    <scope>IDENTIFICATION</scope>
</reference>
<keyword evidence="2" id="KW-1185">Reference proteome</keyword>
<name>A0A7E4VW71_PANRE</name>
<evidence type="ECO:0000313" key="2">
    <source>
        <dbReference type="Proteomes" id="UP000492821"/>
    </source>
</evidence>
<feature type="chain" id="PRO_5028916589" evidence="1">
    <location>
        <begin position="20"/>
        <end position="296"/>
    </location>
</feature>
<feature type="signal peptide" evidence="1">
    <location>
        <begin position="1"/>
        <end position="19"/>
    </location>
</feature>
<organism evidence="2 3">
    <name type="scientific">Panagrellus redivivus</name>
    <name type="common">Microworm</name>
    <dbReference type="NCBI Taxonomy" id="6233"/>
    <lineage>
        <taxon>Eukaryota</taxon>
        <taxon>Metazoa</taxon>
        <taxon>Ecdysozoa</taxon>
        <taxon>Nematoda</taxon>
        <taxon>Chromadorea</taxon>
        <taxon>Rhabditida</taxon>
        <taxon>Tylenchina</taxon>
        <taxon>Panagrolaimomorpha</taxon>
        <taxon>Panagrolaimoidea</taxon>
        <taxon>Panagrolaimidae</taxon>
        <taxon>Panagrellus</taxon>
    </lineage>
</organism>
<dbReference type="AlphaFoldDB" id="A0A7E4VW71"/>
<protein>
    <submittedName>
        <fullName evidence="3">Secreted protein</fullName>
    </submittedName>
</protein>
<keyword evidence="1" id="KW-0732">Signal</keyword>
<evidence type="ECO:0000313" key="3">
    <source>
        <dbReference type="WBParaSite" id="Pan_g317.t1"/>
    </source>
</evidence>
<accession>A0A7E4VW71</accession>
<reference evidence="2" key="1">
    <citation type="journal article" date="2013" name="Genetics">
        <title>The draft genome and transcriptome of Panagrellus redivivus are shaped by the harsh demands of a free-living lifestyle.</title>
        <authorList>
            <person name="Srinivasan J."/>
            <person name="Dillman A.R."/>
            <person name="Macchietto M.G."/>
            <person name="Heikkinen L."/>
            <person name="Lakso M."/>
            <person name="Fracchia K.M."/>
            <person name="Antoshechkin I."/>
            <person name="Mortazavi A."/>
            <person name="Wong G."/>
            <person name="Sternberg P.W."/>
        </authorList>
    </citation>
    <scope>NUCLEOTIDE SEQUENCE [LARGE SCALE GENOMIC DNA]</scope>
    <source>
        <strain evidence="2">MT8872</strain>
    </source>
</reference>
<evidence type="ECO:0000256" key="1">
    <source>
        <dbReference type="SAM" id="SignalP"/>
    </source>
</evidence>
<proteinExistence type="predicted"/>
<sequence>MLLLDLGLWLLGVVALAHGFDVESKLRETVINSANENGFIFDPSIYSPMAIHTDKLKGYAHLSDDHGLLFALPDGKEGIFTVSNKHCVKAPKTATVKSCLCYQGELKEASVAQGLTTCYARNMVPLCIDATFEPDNTIKHSVTYVNAKGDVVTESADVATVKLSFTADSAKVIIGKKSSPATKPMLESMYRVFYSDVRVNALNVKSHDCVSFDFEGVVYGGELVSYTAFPKNTYGSDCIGACICNFKSLTWDAGVPNPSTASDEETSAGHSIMQTSALKAATGAVCAAAATTVYTA</sequence>
<dbReference type="Proteomes" id="UP000492821">
    <property type="component" value="Unassembled WGS sequence"/>
</dbReference>
<dbReference type="WBParaSite" id="Pan_g317.t1">
    <property type="protein sequence ID" value="Pan_g317.t1"/>
    <property type="gene ID" value="Pan_g317"/>
</dbReference>